<gene>
    <name evidence="1" type="ORF">QYH67_01000</name>
</gene>
<evidence type="ECO:0000313" key="2">
    <source>
        <dbReference type="Proteomes" id="UP001171687"/>
    </source>
</evidence>
<dbReference type="AlphaFoldDB" id="A0AAW7M623"/>
<comment type="caution">
    <text evidence="1">The sequence shown here is derived from an EMBL/GenBank/DDBJ whole genome shotgun (WGS) entry which is preliminary data.</text>
</comment>
<proteinExistence type="predicted"/>
<organism evidence="1 2">
    <name type="scientific">Staphylococcus auricularis</name>
    <dbReference type="NCBI Taxonomy" id="29379"/>
    <lineage>
        <taxon>Bacteria</taxon>
        <taxon>Bacillati</taxon>
        <taxon>Bacillota</taxon>
        <taxon>Bacilli</taxon>
        <taxon>Bacillales</taxon>
        <taxon>Staphylococcaceae</taxon>
        <taxon>Staphylococcus</taxon>
    </lineage>
</organism>
<dbReference type="Proteomes" id="UP001171687">
    <property type="component" value="Unassembled WGS sequence"/>
</dbReference>
<dbReference type="RefSeq" id="WP_203072018.1">
    <property type="nucleotide sequence ID" value="NZ_JAGSWU010000025.1"/>
</dbReference>
<protein>
    <recommendedName>
        <fullName evidence="3">Phage protein</fullName>
    </recommendedName>
</protein>
<evidence type="ECO:0000313" key="1">
    <source>
        <dbReference type="EMBL" id="MDN4532165.1"/>
    </source>
</evidence>
<sequence>MGIRDRYHLFDQRGKKMCSVIPNCKDGKHRVHGVIKTPYGNAKWYFDDQELEKFIKEEGLKREHQTNLFDYL</sequence>
<evidence type="ECO:0008006" key="3">
    <source>
        <dbReference type="Google" id="ProtNLM"/>
    </source>
</evidence>
<dbReference type="EMBL" id="JAUHQC010000004">
    <property type="protein sequence ID" value="MDN4532165.1"/>
    <property type="molecule type" value="Genomic_DNA"/>
</dbReference>
<name>A0AAW7M623_9STAP</name>
<reference evidence="1" key="1">
    <citation type="submission" date="2023-07" db="EMBL/GenBank/DDBJ databases">
        <title>Evaluation of the beneficial properties of pineapple isolates.</title>
        <authorList>
            <person name="Adefiranye O."/>
        </authorList>
    </citation>
    <scope>NUCLEOTIDE SEQUENCE</scope>
    <source>
        <strain evidence="1">PAPLE_T1</strain>
    </source>
</reference>
<accession>A0AAW7M623</accession>